<feature type="domain" description="PurM-like C-terminal" evidence="3">
    <location>
        <begin position="157"/>
        <end position="312"/>
    </location>
</feature>
<dbReference type="Pfam" id="PF00586">
    <property type="entry name" value="AIRS"/>
    <property type="match status" value="1"/>
</dbReference>
<dbReference type="RefSeq" id="WP_369610372.1">
    <property type="nucleotide sequence ID" value="NZ_AP031322.1"/>
</dbReference>
<dbReference type="KEGG" id="sjv:SJAV_00670"/>
<proteinExistence type="inferred from homology"/>
<dbReference type="SUPFAM" id="SSF56042">
    <property type="entry name" value="PurM C-terminal domain-like"/>
    <property type="match status" value="1"/>
</dbReference>
<name>A0AAT9GMS0_9CREN</name>
<dbReference type="CDD" id="cd06061">
    <property type="entry name" value="PurM-like1"/>
    <property type="match status" value="1"/>
</dbReference>
<dbReference type="GO" id="GO:0051604">
    <property type="term" value="P:protein maturation"/>
    <property type="evidence" value="ECO:0007669"/>
    <property type="project" value="TreeGrafter"/>
</dbReference>
<protein>
    <submittedName>
        <fullName evidence="4">AIR synthase family protein</fullName>
    </submittedName>
</protein>
<feature type="domain" description="PurM-like N-terminal" evidence="2">
    <location>
        <begin position="35"/>
        <end position="140"/>
    </location>
</feature>
<evidence type="ECO:0000313" key="4">
    <source>
        <dbReference type="EMBL" id="BFH72123.1"/>
    </source>
</evidence>
<sequence length="342" mass="38163">MRLGKIDEKIFTEIIYPNLGKKHKEVIIEPQNGVDTGAIDLGDGRVLVVKSDPVFIVPQFGFRKAAWFAVHILASDVMTSGIPPRYALIDLNLPPKITDEDFKEMWLGIHQALEEINVMVVGGHTGVYEGTDYPMVGGFAMMGIGEKEKLGMPSRVKVGDYIIMTKGPAIEATGLLTNLYPDYFKQRLSPEVFKEAYEMYWKMSCWKDGLIASNIGIHLMHDATEGGVWNALAEIARVTKKELRIYEDKLFINRAVKEVTSLVNIDPWISISEGTMIIISDKGEEIVKALNREGIEAGIIGEVKEGEGVTLVKKDGSKSKIEQPKEDPFWRAFFDLAKKAQS</sequence>
<dbReference type="Gene3D" id="3.30.1330.10">
    <property type="entry name" value="PurM-like, N-terminal domain"/>
    <property type="match status" value="1"/>
</dbReference>
<reference evidence="4" key="1">
    <citation type="submission" date="2024-03" db="EMBL/GenBank/DDBJ databases">
        <title>Complete genome sequence of Sulfurisphaera javensis strain KD-1.</title>
        <authorList>
            <person name="Sakai H."/>
            <person name="Nur N."/>
            <person name="Suwanto A."/>
            <person name="Kurosawa N."/>
        </authorList>
    </citation>
    <scope>NUCLEOTIDE SEQUENCE</scope>
    <source>
        <strain evidence="4">KD-1</strain>
    </source>
</reference>
<gene>
    <name evidence="4" type="ORF">SJAV_00670</name>
</gene>
<evidence type="ECO:0000259" key="2">
    <source>
        <dbReference type="Pfam" id="PF00586"/>
    </source>
</evidence>
<dbReference type="PIRSF" id="PIRSF005644">
    <property type="entry name" value="Hdrgns_mtr_HypE"/>
    <property type="match status" value="1"/>
</dbReference>
<evidence type="ECO:0000256" key="1">
    <source>
        <dbReference type="ARBA" id="ARBA00006243"/>
    </source>
</evidence>
<dbReference type="AlphaFoldDB" id="A0AAT9GMS0"/>
<dbReference type="EMBL" id="AP031322">
    <property type="protein sequence ID" value="BFH72123.1"/>
    <property type="molecule type" value="Genomic_DNA"/>
</dbReference>
<dbReference type="InterPro" id="IPR036921">
    <property type="entry name" value="PurM-like_N_sf"/>
</dbReference>
<dbReference type="SUPFAM" id="SSF55326">
    <property type="entry name" value="PurM N-terminal domain-like"/>
    <property type="match status" value="1"/>
</dbReference>
<dbReference type="PANTHER" id="PTHR30303:SF4">
    <property type="entry name" value="HYDROGENASE EXPRESSION_FORMATION PROTEIN HYPE"/>
    <property type="match status" value="1"/>
</dbReference>
<dbReference type="InterPro" id="IPR036676">
    <property type="entry name" value="PurM-like_C_sf"/>
</dbReference>
<dbReference type="Pfam" id="PF02769">
    <property type="entry name" value="AIRS_C"/>
    <property type="match status" value="1"/>
</dbReference>
<dbReference type="PANTHER" id="PTHR30303">
    <property type="entry name" value="HYDROGENASE ISOENZYMES FORMATION PROTEIN HYPE"/>
    <property type="match status" value="1"/>
</dbReference>
<organism evidence="4">
    <name type="scientific">Sulfurisphaera javensis</name>
    <dbReference type="NCBI Taxonomy" id="2049879"/>
    <lineage>
        <taxon>Archaea</taxon>
        <taxon>Thermoproteota</taxon>
        <taxon>Thermoprotei</taxon>
        <taxon>Sulfolobales</taxon>
        <taxon>Sulfolobaceae</taxon>
        <taxon>Sulfurisphaera</taxon>
    </lineage>
</organism>
<dbReference type="GeneID" id="92353000"/>
<dbReference type="InterPro" id="IPR016188">
    <property type="entry name" value="PurM-like_N"/>
</dbReference>
<comment type="similarity">
    <text evidence="1">Belongs to the HypE family.</text>
</comment>
<dbReference type="Gene3D" id="3.90.650.10">
    <property type="entry name" value="PurM-like C-terminal domain"/>
    <property type="match status" value="1"/>
</dbReference>
<evidence type="ECO:0000259" key="3">
    <source>
        <dbReference type="Pfam" id="PF02769"/>
    </source>
</evidence>
<accession>A0AAT9GMS0</accession>
<dbReference type="InterPro" id="IPR011854">
    <property type="entry name" value="HypE"/>
</dbReference>
<dbReference type="InterPro" id="IPR010918">
    <property type="entry name" value="PurM-like_C_dom"/>
</dbReference>